<keyword evidence="3" id="KW-1185">Reference proteome</keyword>
<dbReference type="SUPFAM" id="SSF53474">
    <property type="entry name" value="alpha/beta-Hydrolases"/>
    <property type="match status" value="1"/>
</dbReference>
<proteinExistence type="predicted"/>
<accession>A0ABR2ZWY0</accession>
<protein>
    <recommendedName>
        <fullName evidence="1">AB hydrolase-1 domain-containing protein</fullName>
    </recommendedName>
</protein>
<feature type="domain" description="AB hydrolase-1" evidence="1">
    <location>
        <begin position="33"/>
        <end position="340"/>
    </location>
</feature>
<dbReference type="Gene3D" id="3.40.50.1820">
    <property type="entry name" value="alpha/beta hydrolase"/>
    <property type="match status" value="1"/>
</dbReference>
<name>A0ABR2ZWY0_9AGAR</name>
<reference evidence="2 3" key="1">
    <citation type="submission" date="2024-05" db="EMBL/GenBank/DDBJ databases">
        <title>A draft genome resource for the thread blight pathogen Marasmius tenuissimus strain MS-2.</title>
        <authorList>
            <person name="Yulfo-Soto G.E."/>
            <person name="Baruah I.K."/>
            <person name="Amoako-Attah I."/>
            <person name="Bukari Y."/>
            <person name="Meinhardt L.W."/>
            <person name="Bailey B.A."/>
            <person name="Cohen S.P."/>
        </authorList>
    </citation>
    <scope>NUCLEOTIDE SEQUENCE [LARGE SCALE GENOMIC DNA]</scope>
    <source>
        <strain evidence="2 3">MS-2</strain>
    </source>
</reference>
<sequence length="354" mass="40503">MSFTPHTYKLSGDIEIFFTDTGAPPNSSDYKTLIVLHGAAFNGHGFERLHEHAHSLNLRVVLWNRREYPGSTKYTDAELEEVAEGKKVFLDRLGQQMSEWLLQFIEKENIPPSTDQKTGGIAIVGWSLGCAWALTLFADPKVSSPEATRILEKYVKDVVLYDPPHLSLGYELNPERDFYNPWTDPDCKTPEETYRAFTHWVSSFFDHKSSDTGDFDDMDLTTKRSENPTIAQWTQEEFSKWVSPDAAARSELKLYVKPMQTRISEMAEAVFFDAKLIDSYFPDLKVTVIVCARTQWHSLWASLETMKRYKAHIADGKPARPTQLIKIDGINHYAHHETPKLLLEKIVEGTRAEL</sequence>
<evidence type="ECO:0000259" key="1">
    <source>
        <dbReference type="Pfam" id="PF12697"/>
    </source>
</evidence>
<dbReference type="EMBL" id="JBBXMP010000045">
    <property type="protein sequence ID" value="KAL0065579.1"/>
    <property type="molecule type" value="Genomic_DNA"/>
</dbReference>
<gene>
    <name evidence="2" type="ORF">AAF712_007357</name>
</gene>
<evidence type="ECO:0000313" key="2">
    <source>
        <dbReference type="EMBL" id="KAL0065579.1"/>
    </source>
</evidence>
<comment type="caution">
    <text evidence="2">The sequence shown here is derived from an EMBL/GenBank/DDBJ whole genome shotgun (WGS) entry which is preliminary data.</text>
</comment>
<organism evidence="2 3">
    <name type="scientific">Marasmius tenuissimus</name>
    <dbReference type="NCBI Taxonomy" id="585030"/>
    <lineage>
        <taxon>Eukaryota</taxon>
        <taxon>Fungi</taxon>
        <taxon>Dikarya</taxon>
        <taxon>Basidiomycota</taxon>
        <taxon>Agaricomycotina</taxon>
        <taxon>Agaricomycetes</taxon>
        <taxon>Agaricomycetidae</taxon>
        <taxon>Agaricales</taxon>
        <taxon>Marasmiineae</taxon>
        <taxon>Marasmiaceae</taxon>
        <taxon>Marasmius</taxon>
    </lineage>
</organism>
<dbReference type="Proteomes" id="UP001437256">
    <property type="component" value="Unassembled WGS sequence"/>
</dbReference>
<dbReference type="InterPro" id="IPR029058">
    <property type="entry name" value="AB_hydrolase_fold"/>
</dbReference>
<dbReference type="Pfam" id="PF12697">
    <property type="entry name" value="Abhydrolase_6"/>
    <property type="match status" value="1"/>
</dbReference>
<dbReference type="InterPro" id="IPR000073">
    <property type="entry name" value="AB_hydrolase_1"/>
</dbReference>
<evidence type="ECO:0000313" key="3">
    <source>
        <dbReference type="Proteomes" id="UP001437256"/>
    </source>
</evidence>